<protein>
    <submittedName>
        <fullName evidence="1">Uncharacterized protein</fullName>
    </submittedName>
</protein>
<proteinExistence type="predicted"/>
<dbReference type="PANTHER" id="PTHR31025">
    <property type="entry name" value="SI:CH211-196P9.1-RELATED"/>
    <property type="match status" value="1"/>
</dbReference>
<reference evidence="1" key="2">
    <citation type="submission" date="2014-03" db="EMBL/GenBank/DDBJ databases">
        <authorList>
            <person name="Genoscope - CEA"/>
        </authorList>
    </citation>
    <scope>NUCLEOTIDE SEQUENCE</scope>
</reference>
<sequence>MVNSLLLPSVQNAWYNEHLRGFELESTQKLKLGSFSGLYGWQTSRKYKMGNYRSKLRGIGCLELEVNSVKRKSPEDKPVAKNINKTKKAEVNDLPPHPAGETDETLERERVEILGEVQIRDNHNIVSAKMARTFSYRRQDVIQALPVKDFKDSWPALFEPIQIKEDLRRITTVALESTFIQKLDKYTPKLLDLFKTKGGAVKEDMQKILEVLYGCNTSQESVIRGLIIYLGERVEELITEYKHVMKVFTNKKFTIISVVLLSLQ</sequence>
<dbReference type="AlphaFoldDB" id="A0A060WPJ1"/>
<evidence type="ECO:0000313" key="1">
    <source>
        <dbReference type="EMBL" id="CDQ69273.1"/>
    </source>
</evidence>
<gene>
    <name evidence="1" type="ORF">GSONMT00010904001</name>
</gene>
<dbReference type="EMBL" id="FR904660">
    <property type="protein sequence ID" value="CDQ69273.1"/>
    <property type="molecule type" value="Genomic_DNA"/>
</dbReference>
<reference evidence="1" key="1">
    <citation type="journal article" date="2014" name="Nat. Commun.">
        <title>The rainbow trout genome provides novel insights into evolution after whole-genome duplication in vertebrates.</title>
        <authorList>
            <person name="Berthelot C."/>
            <person name="Brunet F."/>
            <person name="Chalopin D."/>
            <person name="Juanchich A."/>
            <person name="Bernard M."/>
            <person name="Noel B."/>
            <person name="Bento P."/>
            <person name="Da Silva C."/>
            <person name="Labadie K."/>
            <person name="Alberti A."/>
            <person name="Aury J.M."/>
            <person name="Louis A."/>
            <person name="Dehais P."/>
            <person name="Bardou P."/>
            <person name="Montfort J."/>
            <person name="Klopp C."/>
            <person name="Cabau C."/>
            <person name="Gaspin C."/>
            <person name="Thorgaard G.H."/>
            <person name="Boussaha M."/>
            <person name="Quillet E."/>
            <person name="Guyomard R."/>
            <person name="Galiana D."/>
            <person name="Bobe J."/>
            <person name="Volff J.N."/>
            <person name="Genet C."/>
            <person name="Wincker P."/>
            <person name="Jaillon O."/>
            <person name="Roest Crollius H."/>
            <person name="Guiguen Y."/>
        </authorList>
    </citation>
    <scope>NUCLEOTIDE SEQUENCE [LARGE SCALE GENOMIC DNA]</scope>
</reference>
<evidence type="ECO:0000313" key="2">
    <source>
        <dbReference type="Proteomes" id="UP000193380"/>
    </source>
</evidence>
<organism evidence="1 2">
    <name type="scientific">Oncorhynchus mykiss</name>
    <name type="common">Rainbow trout</name>
    <name type="synonym">Salmo gairdneri</name>
    <dbReference type="NCBI Taxonomy" id="8022"/>
    <lineage>
        <taxon>Eukaryota</taxon>
        <taxon>Metazoa</taxon>
        <taxon>Chordata</taxon>
        <taxon>Craniata</taxon>
        <taxon>Vertebrata</taxon>
        <taxon>Euteleostomi</taxon>
        <taxon>Actinopterygii</taxon>
        <taxon>Neopterygii</taxon>
        <taxon>Teleostei</taxon>
        <taxon>Protacanthopterygii</taxon>
        <taxon>Salmoniformes</taxon>
        <taxon>Salmonidae</taxon>
        <taxon>Salmoninae</taxon>
        <taxon>Oncorhynchus</taxon>
    </lineage>
</organism>
<dbReference type="PaxDb" id="8022-A0A060WPJ1"/>
<dbReference type="Proteomes" id="UP000193380">
    <property type="component" value="Unassembled WGS sequence"/>
</dbReference>
<dbReference type="PANTHER" id="PTHR31025:SF25">
    <property type="entry name" value="ZINC FINGER (C2H2)-60"/>
    <property type="match status" value="1"/>
</dbReference>
<accession>A0A060WPJ1</accession>
<name>A0A060WPJ1_ONCMY</name>